<reference evidence="8" key="2">
    <citation type="submission" date="2018-04" db="EMBL/GenBank/DDBJ databases">
        <title>OnivRS2 (Oryza nivara Reference Sequence Version 2).</title>
        <authorList>
            <person name="Zhang J."/>
            <person name="Kudrna D."/>
            <person name="Lee S."/>
            <person name="Talag J."/>
            <person name="Rajasekar S."/>
            <person name="Welchert J."/>
            <person name="Hsing Y.-I."/>
            <person name="Wing R.A."/>
        </authorList>
    </citation>
    <scope>NUCLEOTIDE SEQUENCE [LARGE SCALE GENOMIC DNA]</scope>
    <source>
        <strain evidence="8">SL10</strain>
    </source>
</reference>
<dbReference type="Gene3D" id="1.10.10.60">
    <property type="entry name" value="Homeodomain-like"/>
    <property type="match status" value="1"/>
</dbReference>
<keyword evidence="4" id="KW-0539">Nucleus</keyword>
<dbReference type="GO" id="GO:0008270">
    <property type="term" value="F:zinc ion binding"/>
    <property type="evidence" value="ECO:0007669"/>
    <property type="project" value="InterPro"/>
</dbReference>
<dbReference type="SUPFAM" id="SSF46689">
    <property type="entry name" value="Homeodomain-like"/>
    <property type="match status" value="1"/>
</dbReference>
<evidence type="ECO:0000256" key="6">
    <source>
        <dbReference type="SAM" id="MobiDB-lite"/>
    </source>
</evidence>
<dbReference type="InterPro" id="IPR017884">
    <property type="entry name" value="SANT_dom"/>
</dbReference>
<dbReference type="HAMAP" id="MF_01364_A">
    <property type="entry name" value="Ribosomal_uS14_2_A"/>
    <property type="match status" value="1"/>
</dbReference>
<dbReference type="GO" id="GO:0007389">
    <property type="term" value="P:pattern specification process"/>
    <property type="evidence" value="ECO:0007669"/>
    <property type="project" value="TreeGrafter"/>
</dbReference>
<proteinExistence type="inferred from homology"/>
<keyword evidence="3" id="KW-0238">DNA-binding</keyword>
<dbReference type="GO" id="GO:0003735">
    <property type="term" value="F:structural constituent of ribosome"/>
    <property type="evidence" value="ECO:0007669"/>
    <property type="project" value="InterPro"/>
</dbReference>
<dbReference type="AlphaFoldDB" id="A0A0E0GUD9"/>
<dbReference type="InterPro" id="IPR043140">
    <property type="entry name" value="Ribosomal_uS14_sf"/>
</dbReference>
<sequence length="918" mass="101147">MGHSNVWNSHPKNYGPGSRVCRVCGNPHGLIRKYGLMCCRQCFRSNAKDIGFIKADNLAGYNRQRPFGQRRAELQASHSIARAELEPNNPQELQSPDSALSLFRLARSSSARSPPFGPKFPSAAHRHPLHLTSSGGEHALASSPSQSQPPRAGLDPEATPPASIASRFESKDQEKLGVQLSSMPQVRPASAEKPTRQWAAWTRQEEQSFFNALRLEGKNFEKITLRVQSKNKDQVRHYYYRLVRRMKKLLGPEFSLDAKNSKDTVAAMLRWWSLLEKFSCSASKLHLKPRRFKTFVEALGNQLLKDRNKTRKKCPRGDECLSSSSPILNRTAGNESSSVKLLPVDVSNGSKVASSKGAVFKRGAEPNSNNKSGSTKWDLSATITVKQKRRAGGGIASTAYKKWERDAMAGVSLVADAAEELERNTVNVDARTLSPSSNNVCTVDDPGTNRMNEADQQAPAKLKLQLFPINEATRKALEKDEHNPHLELTVSGRKKISSVLEHLNRKWGSSNIASGELLLFPYCAHREDLATYQRWTTRDTVVVADVFLSVNSPPVFRLRYGWFSLAELEGGSGISSTHFKNCMMPEDIHAKSPSDACVQKDGTFLNSCAPEEHLCNSKDRPALFLAMTFSTGKSAKGQEQHSDFPASWFSRQKQEKDSTNQVLEANLGMDCAIISEGEWADTLTDISVGYLLTEASIGTNTDCPGTAIAKNTLFLENPCSYDSFDAAVALHASRHKTVEQPALASHSTIWGAEETCDEFSFNLAASRKQESSNTSASSSPGSDSVVLPSTSQGFQGFLQDLAGAKVADNPCMDDAKDMEALCANSPPRSKSDSGLKDQSLADLYWADSLGPLDLEIPSVRYQAEDLLLGDSQNSWNRMMVNSLDAFRNLSFFMADKNDSIPSVMRRQNFLMGLVRLET</sequence>
<dbReference type="GO" id="GO:0015935">
    <property type="term" value="C:small ribosomal subunit"/>
    <property type="evidence" value="ECO:0007669"/>
    <property type="project" value="InterPro"/>
</dbReference>
<dbReference type="PROSITE" id="PS51293">
    <property type="entry name" value="SANT"/>
    <property type="match status" value="1"/>
</dbReference>
<organism evidence="8">
    <name type="scientific">Oryza nivara</name>
    <name type="common">Indian wild rice</name>
    <name type="synonym">Oryza sativa f. spontanea</name>
    <dbReference type="NCBI Taxonomy" id="4536"/>
    <lineage>
        <taxon>Eukaryota</taxon>
        <taxon>Viridiplantae</taxon>
        <taxon>Streptophyta</taxon>
        <taxon>Embryophyta</taxon>
        <taxon>Tracheophyta</taxon>
        <taxon>Spermatophyta</taxon>
        <taxon>Magnoliopsida</taxon>
        <taxon>Liliopsida</taxon>
        <taxon>Poales</taxon>
        <taxon>Poaceae</taxon>
        <taxon>BOP clade</taxon>
        <taxon>Oryzoideae</taxon>
        <taxon>Oryzeae</taxon>
        <taxon>Oryzinae</taxon>
        <taxon>Oryza</taxon>
    </lineage>
</organism>
<accession>A0A0E0GUD9</accession>
<dbReference type="OMA" id="ADLYWAD"/>
<feature type="compositionally biased region" description="Polar residues" evidence="6">
    <location>
        <begin position="366"/>
        <end position="376"/>
    </location>
</feature>
<evidence type="ECO:0000259" key="7">
    <source>
        <dbReference type="PROSITE" id="PS51293"/>
    </source>
</evidence>
<dbReference type="CDD" id="cd00167">
    <property type="entry name" value="SANT"/>
    <property type="match status" value="1"/>
</dbReference>
<protein>
    <recommendedName>
        <fullName evidence="7">SANT domain-containing protein</fullName>
    </recommendedName>
</protein>
<keyword evidence="5" id="KW-0687">Ribonucleoprotein</keyword>
<keyword evidence="2" id="KW-0689">Ribosomal protein</keyword>
<dbReference type="SMART" id="SM00717">
    <property type="entry name" value="SANT"/>
    <property type="match status" value="1"/>
</dbReference>
<evidence type="ECO:0000256" key="3">
    <source>
        <dbReference type="ARBA" id="ARBA00023125"/>
    </source>
</evidence>
<dbReference type="Pfam" id="PF00249">
    <property type="entry name" value="Myb_DNA-binding"/>
    <property type="match status" value="1"/>
</dbReference>
<evidence type="ECO:0000256" key="5">
    <source>
        <dbReference type="ARBA" id="ARBA00023274"/>
    </source>
</evidence>
<dbReference type="InterPro" id="IPR039744">
    <property type="entry name" value="RIbosomal_uS14_euk_arc"/>
</dbReference>
<dbReference type="InterPro" id="IPR023676">
    <property type="entry name" value="Ribosomal_uS14_arc"/>
</dbReference>
<dbReference type="eggNOG" id="KOG4468">
    <property type="taxonomic scope" value="Eukaryota"/>
</dbReference>
<dbReference type="PANTHER" id="PTHR21677">
    <property type="entry name" value="CRAMPED PROTEIN"/>
    <property type="match status" value="1"/>
</dbReference>
<dbReference type="InterPro" id="IPR001209">
    <property type="entry name" value="Ribosomal_uS14"/>
</dbReference>
<dbReference type="eggNOG" id="KOG3506">
    <property type="taxonomic scope" value="Eukaryota"/>
</dbReference>
<dbReference type="Proteomes" id="UP000006591">
    <property type="component" value="Chromosome 3"/>
</dbReference>
<dbReference type="GO" id="GO:0003677">
    <property type="term" value="F:DNA binding"/>
    <property type="evidence" value="ECO:0007669"/>
    <property type="project" value="UniProtKB-KW"/>
</dbReference>
<dbReference type="FunFam" id="4.10.830.10:FF:000002">
    <property type="entry name" value="40S ribosomal protein S29"/>
    <property type="match status" value="1"/>
</dbReference>
<dbReference type="InterPro" id="IPR001005">
    <property type="entry name" value="SANT/Myb"/>
</dbReference>
<evidence type="ECO:0000313" key="9">
    <source>
        <dbReference type="Proteomes" id="UP000006591"/>
    </source>
</evidence>
<keyword evidence="9" id="KW-1185">Reference proteome</keyword>
<feature type="region of interest" description="Disordered" evidence="6">
    <location>
        <begin position="357"/>
        <end position="376"/>
    </location>
</feature>
<comment type="similarity">
    <text evidence="1">Belongs to the universal ribosomal protein uS14 family.</text>
</comment>
<feature type="domain" description="SANT" evidence="7">
    <location>
        <begin position="201"/>
        <end position="247"/>
    </location>
</feature>
<dbReference type="GO" id="GO:0005634">
    <property type="term" value="C:nucleus"/>
    <property type="evidence" value="ECO:0007669"/>
    <property type="project" value="TreeGrafter"/>
</dbReference>
<evidence type="ECO:0000256" key="1">
    <source>
        <dbReference type="ARBA" id="ARBA00009083"/>
    </source>
</evidence>
<dbReference type="EnsemblPlants" id="ONIVA03G37300.1">
    <property type="protein sequence ID" value="ONIVA03G37300.1"/>
    <property type="gene ID" value="ONIVA03G37300"/>
</dbReference>
<dbReference type="Gramene" id="ONIVA03G37300.1">
    <property type="protein sequence ID" value="ONIVA03G37300.1"/>
    <property type="gene ID" value="ONIVA03G37300"/>
</dbReference>
<feature type="region of interest" description="Disordered" evidence="6">
    <location>
        <begin position="110"/>
        <end position="194"/>
    </location>
</feature>
<dbReference type="GO" id="GO:0003723">
    <property type="term" value="F:RNA binding"/>
    <property type="evidence" value="ECO:0007669"/>
    <property type="project" value="InterPro"/>
</dbReference>
<dbReference type="GO" id="GO:0003682">
    <property type="term" value="F:chromatin binding"/>
    <property type="evidence" value="ECO:0007669"/>
    <property type="project" value="InterPro"/>
</dbReference>
<dbReference type="Pfam" id="PF00253">
    <property type="entry name" value="Ribosomal_S14"/>
    <property type="match status" value="1"/>
</dbReference>
<evidence type="ECO:0000313" key="8">
    <source>
        <dbReference type="EnsemblPlants" id="ONIVA03G37300.1"/>
    </source>
</evidence>
<dbReference type="Gene3D" id="4.10.830.10">
    <property type="entry name" value="30s Ribosomal Protein S14, Chain N"/>
    <property type="match status" value="1"/>
</dbReference>
<dbReference type="FunFam" id="1.10.10.60:FF:000287">
    <property type="entry name" value="TSL-kinase interacting protein 1"/>
    <property type="match status" value="1"/>
</dbReference>
<dbReference type="GO" id="GO:0006412">
    <property type="term" value="P:translation"/>
    <property type="evidence" value="ECO:0007669"/>
    <property type="project" value="InterPro"/>
</dbReference>
<dbReference type="NCBIfam" id="NF004424">
    <property type="entry name" value="PRK05766.1"/>
    <property type="match status" value="1"/>
</dbReference>
<dbReference type="InterPro" id="IPR009057">
    <property type="entry name" value="Homeodomain-like_sf"/>
</dbReference>
<dbReference type="InterPro" id="IPR055315">
    <property type="entry name" value="Cramped-like"/>
</dbReference>
<evidence type="ECO:0000256" key="4">
    <source>
        <dbReference type="ARBA" id="ARBA00023242"/>
    </source>
</evidence>
<evidence type="ECO:0000256" key="2">
    <source>
        <dbReference type="ARBA" id="ARBA00022980"/>
    </source>
</evidence>
<name>A0A0E0GUD9_ORYNI</name>
<reference evidence="8" key="1">
    <citation type="submission" date="2015-04" db="UniProtKB">
        <authorList>
            <consortium name="EnsemblPlants"/>
        </authorList>
    </citation>
    <scope>IDENTIFICATION</scope>
    <source>
        <strain evidence="8">SL10</strain>
    </source>
</reference>
<dbReference type="PANTHER" id="PTHR21677:SF1">
    <property type="entry name" value="PROTEIN CRAMPED-LIKE"/>
    <property type="match status" value="1"/>
</dbReference>